<proteinExistence type="predicted"/>
<feature type="transmembrane region" description="Helical" evidence="1">
    <location>
        <begin position="104"/>
        <end position="127"/>
    </location>
</feature>
<dbReference type="AlphaFoldDB" id="A0A1H6LBK7"/>
<keyword evidence="1" id="KW-0472">Membrane</keyword>
<accession>A0A1H6LBK7</accession>
<name>A0A1H6LBK7_9GAMM</name>
<sequence>MVSINLLNQSTCQFIKASSVNSLAAIFDKAPSIIAVIPGSLSSVGTADINALPVSVDIICFLLTVKKLRFFNNSMMFALVAEVPMPSSPLNIFLRLASVTNWCAFFIALTNVPSLYLAGGFVCLVLISTVSRVNSCPCVNLGTVSCFNSA</sequence>
<protein>
    <submittedName>
        <fullName evidence="2">Uncharacterized protein</fullName>
    </submittedName>
</protein>
<dbReference type="STRING" id="235205.BAZSYMB_GCONTIG00753_1"/>
<evidence type="ECO:0000256" key="1">
    <source>
        <dbReference type="SAM" id="Phobius"/>
    </source>
</evidence>
<gene>
    <name evidence="2" type="ORF">BAZSYMB_GCONTIG00753_1</name>
</gene>
<dbReference type="Proteomes" id="UP000198559">
    <property type="component" value="Unassembled WGS sequence"/>
</dbReference>
<keyword evidence="1" id="KW-0812">Transmembrane</keyword>
<organism evidence="2 3">
    <name type="scientific">Bathymodiolus azoricus thioautotrophic gill symbiont</name>
    <dbReference type="NCBI Taxonomy" id="235205"/>
    <lineage>
        <taxon>Bacteria</taxon>
        <taxon>Pseudomonadati</taxon>
        <taxon>Pseudomonadota</taxon>
        <taxon>Gammaproteobacteria</taxon>
        <taxon>sulfur-oxidizing symbionts</taxon>
    </lineage>
</organism>
<dbReference type="EMBL" id="CVUD02000185">
    <property type="protein sequence ID" value="SEH85723.1"/>
    <property type="molecule type" value="Genomic_DNA"/>
</dbReference>
<keyword evidence="1" id="KW-1133">Transmembrane helix</keyword>
<evidence type="ECO:0000313" key="2">
    <source>
        <dbReference type="EMBL" id="SEH85723.1"/>
    </source>
</evidence>
<evidence type="ECO:0000313" key="3">
    <source>
        <dbReference type="Proteomes" id="UP000198559"/>
    </source>
</evidence>
<reference evidence="3" key="1">
    <citation type="submission" date="2016-06" db="EMBL/GenBank/DDBJ databases">
        <authorList>
            <person name="Petersen J."/>
            <person name="Sayavedra L."/>
        </authorList>
    </citation>
    <scope>NUCLEOTIDE SEQUENCE [LARGE SCALE GENOMIC DNA]</scope>
    <source>
        <strain evidence="3">BazSymB</strain>
    </source>
</reference>